<proteinExistence type="predicted"/>
<dbReference type="InterPro" id="IPR005302">
    <property type="entry name" value="MoCF_Sase_C"/>
</dbReference>
<evidence type="ECO:0000313" key="2">
    <source>
        <dbReference type="EMBL" id="CAA9564206.1"/>
    </source>
</evidence>
<reference evidence="2" key="1">
    <citation type="submission" date="2020-02" db="EMBL/GenBank/DDBJ databases">
        <authorList>
            <person name="Meier V. D."/>
        </authorList>
    </citation>
    <scope>NUCLEOTIDE SEQUENCE</scope>
    <source>
        <strain evidence="2">AVDCRST_MAG88</strain>
    </source>
</reference>
<dbReference type="GO" id="GO:0030170">
    <property type="term" value="F:pyridoxal phosphate binding"/>
    <property type="evidence" value="ECO:0007669"/>
    <property type="project" value="InterPro"/>
</dbReference>
<organism evidence="2">
    <name type="scientific">uncultured Thermomicrobiales bacterium</name>
    <dbReference type="NCBI Taxonomy" id="1645740"/>
    <lineage>
        <taxon>Bacteria</taxon>
        <taxon>Pseudomonadati</taxon>
        <taxon>Thermomicrobiota</taxon>
        <taxon>Thermomicrobia</taxon>
        <taxon>Thermomicrobiales</taxon>
        <taxon>environmental samples</taxon>
    </lineage>
</organism>
<dbReference type="AlphaFoldDB" id="A0A6J4V3D4"/>
<dbReference type="Pfam" id="PF03476">
    <property type="entry name" value="MOSC_N"/>
    <property type="match status" value="1"/>
</dbReference>
<gene>
    <name evidence="2" type="ORF">AVDCRST_MAG88-1755</name>
</gene>
<dbReference type="InterPro" id="IPR011037">
    <property type="entry name" value="Pyrv_Knase-like_insert_dom_sf"/>
</dbReference>
<dbReference type="Gene3D" id="2.40.33.20">
    <property type="entry name" value="PK beta-barrel domain-like"/>
    <property type="match status" value="1"/>
</dbReference>
<evidence type="ECO:0000259" key="1">
    <source>
        <dbReference type="PROSITE" id="PS51340"/>
    </source>
</evidence>
<dbReference type="EMBL" id="CADCWM010000497">
    <property type="protein sequence ID" value="CAA9564206.1"/>
    <property type="molecule type" value="Genomic_DNA"/>
</dbReference>
<accession>A0A6J4V3D4</accession>
<dbReference type="GO" id="GO:0030151">
    <property type="term" value="F:molybdenum ion binding"/>
    <property type="evidence" value="ECO:0007669"/>
    <property type="project" value="InterPro"/>
</dbReference>
<name>A0A6J4V3D4_9BACT</name>
<dbReference type="InterPro" id="IPR005303">
    <property type="entry name" value="MOCOS_middle"/>
</dbReference>
<dbReference type="GO" id="GO:0003824">
    <property type="term" value="F:catalytic activity"/>
    <property type="evidence" value="ECO:0007669"/>
    <property type="project" value="InterPro"/>
</dbReference>
<dbReference type="PROSITE" id="PS51340">
    <property type="entry name" value="MOSC"/>
    <property type="match status" value="1"/>
</dbReference>
<feature type="domain" description="MOSC" evidence="1">
    <location>
        <begin position="77"/>
        <end position="246"/>
    </location>
</feature>
<dbReference type="Pfam" id="PF03473">
    <property type="entry name" value="MOSC"/>
    <property type="match status" value="1"/>
</dbReference>
<sequence length="251" mass="27658">MAGEGLEVGVVATLYRYPVKSMRGEPIDEGRLWWHGFEGDRRFAFVRTGNTSRFPWLTGRDVPALLRYVPRFADPDDPVASPVRVRTPGGDDLSLESDRLREELAARYGAPVHLMQSNRGTFDSMALSLIGAATVRALGDEAGLGRQLDPRRFRPNILVETTDALPHAEDRWVGGTLVFGDRDDSARVRADRPDERCMMINLDPDSVEQEPRVLRTVVRAHGQCAGIYGTIVRPGSVRVGDVIRLVGGPGA</sequence>
<protein>
    <submittedName>
        <fullName evidence="2">Flavodoxin reductases (Ferredoxin-NADPH reductases) family 1</fullName>
    </submittedName>
</protein>
<dbReference type="SUPFAM" id="SSF50800">
    <property type="entry name" value="PK beta-barrel domain-like"/>
    <property type="match status" value="1"/>
</dbReference>